<sequence length="127" mass="13952">MRVQILHLPHLVDGEKVERPFALVFDRAAPSVNDAKWQEFARKCGAQYAIVTVETIDVVDPHSERELTRLEEFLTECAPPGPDESPVDAVIRLLRERIPRPGIDDEQLLLPAAGGCAGPCGGGQDRT</sequence>
<evidence type="ECO:0000313" key="1">
    <source>
        <dbReference type="EMBL" id="MFC4060238.1"/>
    </source>
</evidence>
<name>A0ABV8ICL3_9ACTN</name>
<organism evidence="1 2">
    <name type="scientific">Planomonospora corallina</name>
    <dbReference type="NCBI Taxonomy" id="1806052"/>
    <lineage>
        <taxon>Bacteria</taxon>
        <taxon>Bacillati</taxon>
        <taxon>Actinomycetota</taxon>
        <taxon>Actinomycetes</taxon>
        <taxon>Streptosporangiales</taxon>
        <taxon>Streptosporangiaceae</taxon>
        <taxon>Planomonospora</taxon>
    </lineage>
</organism>
<dbReference type="RefSeq" id="WP_377289299.1">
    <property type="nucleotide sequence ID" value="NZ_JBHSBM010000018.1"/>
</dbReference>
<protein>
    <submittedName>
        <fullName evidence="1">Uncharacterized protein</fullName>
    </submittedName>
</protein>
<dbReference type="EMBL" id="JBHSBM010000018">
    <property type="protein sequence ID" value="MFC4060238.1"/>
    <property type="molecule type" value="Genomic_DNA"/>
</dbReference>
<reference evidence="2" key="1">
    <citation type="journal article" date="2019" name="Int. J. Syst. Evol. Microbiol.">
        <title>The Global Catalogue of Microorganisms (GCM) 10K type strain sequencing project: providing services to taxonomists for standard genome sequencing and annotation.</title>
        <authorList>
            <consortium name="The Broad Institute Genomics Platform"/>
            <consortium name="The Broad Institute Genome Sequencing Center for Infectious Disease"/>
            <person name="Wu L."/>
            <person name="Ma J."/>
        </authorList>
    </citation>
    <scope>NUCLEOTIDE SEQUENCE [LARGE SCALE GENOMIC DNA]</scope>
    <source>
        <strain evidence="2">TBRC 4489</strain>
    </source>
</reference>
<comment type="caution">
    <text evidence="1">The sequence shown here is derived from an EMBL/GenBank/DDBJ whole genome shotgun (WGS) entry which is preliminary data.</text>
</comment>
<dbReference type="Proteomes" id="UP001595850">
    <property type="component" value="Unassembled WGS sequence"/>
</dbReference>
<gene>
    <name evidence="1" type="ORF">ACFOWE_18190</name>
</gene>
<proteinExistence type="predicted"/>
<accession>A0ABV8ICL3</accession>
<evidence type="ECO:0000313" key="2">
    <source>
        <dbReference type="Proteomes" id="UP001595850"/>
    </source>
</evidence>
<keyword evidence="2" id="KW-1185">Reference proteome</keyword>